<dbReference type="STRING" id="1314674.A0A0D7BAJ4"/>
<protein>
    <submittedName>
        <fullName evidence="1">Uncharacterized protein</fullName>
    </submittedName>
</protein>
<dbReference type="InterPro" id="IPR032675">
    <property type="entry name" value="LRR_dom_sf"/>
</dbReference>
<gene>
    <name evidence="1" type="ORF">CYLTODRAFT_397489</name>
</gene>
<dbReference type="OrthoDB" id="3171058at2759"/>
<dbReference type="Proteomes" id="UP000054007">
    <property type="component" value="Unassembled WGS sequence"/>
</dbReference>
<proteinExistence type="predicted"/>
<dbReference type="Gene3D" id="3.80.10.10">
    <property type="entry name" value="Ribonuclease Inhibitor"/>
    <property type="match status" value="1"/>
</dbReference>
<sequence length="459" mass="51972">MRNFLSPFHCSLDVPIARSSRKPLSTSLPALPPELWREIFEFATYMHRSYHVDPLDPFIPRRPSSNAMAPNTPLLAQRTKCAITLVCRLWHNIAIPLLYRHIVLVSPSRATAFLQTLNRHVSPTSRGPPISEYGRFVRNLEILTHARNAHHISYLRTVFRILMSCPNLHLLSGTWNHPLPDDFMNGLLRICAPTLKELFWHDGRAQSFMHPDNLSIFGSLRVLNLRNYSGRDLTPEVFARRPTIPLVDHLILSTTNASFVAATAFTLPKLHTLTLKSSELASTAVELEEVLVDFLKLHGPHLRFVHLPGAHIDTDCDPLAPSLPSHACRPRPEVFLRKGLCPQLHTMTFSTSAPVIQTDEPHPTLRRIGLRDATSMSLYPNKGSSAKLHLNAFTRARFPALELVRTIGYLVDADTDILVEEVFIWWTEKFEKEGIDFQDGAGVVWVYDEEEKKVEVPVA</sequence>
<name>A0A0D7BAJ4_9AGAR</name>
<keyword evidence="2" id="KW-1185">Reference proteome</keyword>
<reference evidence="1 2" key="1">
    <citation type="journal article" date="2015" name="Fungal Genet. Biol.">
        <title>Evolution of novel wood decay mechanisms in Agaricales revealed by the genome sequences of Fistulina hepatica and Cylindrobasidium torrendii.</title>
        <authorList>
            <person name="Floudas D."/>
            <person name="Held B.W."/>
            <person name="Riley R."/>
            <person name="Nagy L.G."/>
            <person name="Koehler G."/>
            <person name="Ransdell A.S."/>
            <person name="Younus H."/>
            <person name="Chow J."/>
            <person name="Chiniquy J."/>
            <person name="Lipzen A."/>
            <person name="Tritt A."/>
            <person name="Sun H."/>
            <person name="Haridas S."/>
            <person name="LaButti K."/>
            <person name="Ohm R.A."/>
            <person name="Kues U."/>
            <person name="Blanchette R.A."/>
            <person name="Grigoriev I.V."/>
            <person name="Minto R.E."/>
            <person name="Hibbett D.S."/>
        </authorList>
    </citation>
    <scope>NUCLEOTIDE SEQUENCE [LARGE SCALE GENOMIC DNA]</scope>
    <source>
        <strain evidence="1 2">FP15055 ss-10</strain>
    </source>
</reference>
<dbReference type="SUPFAM" id="SSF52047">
    <property type="entry name" value="RNI-like"/>
    <property type="match status" value="1"/>
</dbReference>
<dbReference type="AlphaFoldDB" id="A0A0D7BAJ4"/>
<evidence type="ECO:0000313" key="2">
    <source>
        <dbReference type="Proteomes" id="UP000054007"/>
    </source>
</evidence>
<dbReference type="EMBL" id="KN880531">
    <property type="protein sequence ID" value="KIY67235.1"/>
    <property type="molecule type" value="Genomic_DNA"/>
</dbReference>
<accession>A0A0D7BAJ4</accession>
<evidence type="ECO:0000313" key="1">
    <source>
        <dbReference type="EMBL" id="KIY67235.1"/>
    </source>
</evidence>
<organism evidence="1 2">
    <name type="scientific">Cylindrobasidium torrendii FP15055 ss-10</name>
    <dbReference type="NCBI Taxonomy" id="1314674"/>
    <lineage>
        <taxon>Eukaryota</taxon>
        <taxon>Fungi</taxon>
        <taxon>Dikarya</taxon>
        <taxon>Basidiomycota</taxon>
        <taxon>Agaricomycotina</taxon>
        <taxon>Agaricomycetes</taxon>
        <taxon>Agaricomycetidae</taxon>
        <taxon>Agaricales</taxon>
        <taxon>Marasmiineae</taxon>
        <taxon>Physalacriaceae</taxon>
        <taxon>Cylindrobasidium</taxon>
    </lineage>
</organism>